<feature type="domain" description="CBS" evidence="3">
    <location>
        <begin position="155"/>
        <end position="211"/>
    </location>
</feature>
<dbReference type="Pfam" id="PF00571">
    <property type="entry name" value="CBS"/>
    <property type="match status" value="4"/>
</dbReference>
<evidence type="ECO:0000256" key="1">
    <source>
        <dbReference type="ARBA" id="ARBA00023122"/>
    </source>
</evidence>
<gene>
    <name evidence="4" type="ORF">GF068_14615</name>
</gene>
<evidence type="ECO:0000313" key="4">
    <source>
        <dbReference type="EMBL" id="MRG93154.1"/>
    </source>
</evidence>
<evidence type="ECO:0000313" key="5">
    <source>
        <dbReference type="Proteomes" id="UP000440224"/>
    </source>
</evidence>
<name>A0A6N7PSY5_9BACT</name>
<feature type="domain" description="CBS" evidence="3">
    <location>
        <begin position="85"/>
        <end position="141"/>
    </location>
</feature>
<accession>A0A6N7PSY5</accession>
<protein>
    <submittedName>
        <fullName evidence="4">CBS domain-containing protein</fullName>
    </submittedName>
</protein>
<dbReference type="AlphaFoldDB" id="A0A6N7PSY5"/>
<dbReference type="SUPFAM" id="SSF54631">
    <property type="entry name" value="CBS-domain pair"/>
    <property type="match status" value="2"/>
</dbReference>
<dbReference type="OrthoDB" id="9802114at2"/>
<dbReference type="RefSeq" id="WP_153820017.1">
    <property type="nucleotide sequence ID" value="NZ_WJIE01000004.1"/>
</dbReference>
<dbReference type="PANTHER" id="PTHR43080:SF2">
    <property type="entry name" value="CBS DOMAIN-CONTAINING PROTEIN"/>
    <property type="match status" value="1"/>
</dbReference>
<comment type="caution">
    <text evidence="4">The sequence shown here is derived from an EMBL/GenBank/DDBJ whole genome shotgun (WGS) entry which is preliminary data.</text>
</comment>
<feature type="domain" description="CBS" evidence="3">
    <location>
        <begin position="22"/>
        <end position="79"/>
    </location>
</feature>
<reference evidence="4 5" key="1">
    <citation type="submission" date="2019-10" db="EMBL/GenBank/DDBJ databases">
        <title>A soil myxobacterium in the family Polyangiaceae.</title>
        <authorList>
            <person name="Li Y."/>
            <person name="Wang J."/>
        </authorList>
    </citation>
    <scope>NUCLEOTIDE SEQUENCE [LARGE SCALE GENOMIC DNA]</scope>
    <source>
        <strain evidence="4 5">DSM 14734</strain>
    </source>
</reference>
<dbReference type="SMART" id="SM00116">
    <property type="entry name" value="CBS"/>
    <property type="match status" value="4"/>
</dbReference>
<keyword evidence="1 2" id="KW-0129">CBS domain</keyword>
<keyword evidence="5" id="KW-1185">Reference proteome</keyword>
<dbReference type="PANTHER" id="PTHR43080">
    <property type="entry name" value="CBS DOMAIN-CONTAINING PROTEIN CBSX3, MITOCHONDRIAL"/>
    <property type="match status" value="1"/>
</dbReference>
<dbReference type="InterPro" id="IPR046342">
    <property type="entry name" value="CBS_dom_sf"/>
</dbReference>
<dbReference type="Gene3D" id="3.10.580.10">
    <property type="entry name" value="CBS-domain"/>
    <property type="match status" value="3"/>
</dbReference>
<dbReference type="InterPro" id="IPR051257">
    <property type="entry name" value="Diverse_CBS-Domain"/>
</dbReference>
<dbReference type="CDD" id="cd04584">
    <property type="entry name" value="CBS_pair_AcuB_like"/>
    <property type="match status" value="1"/>
</dbReference>
<dbReference type="CDD" id="cd02205">
    <property type="entry name" value="CBS_pair_SF"/>
    <property type="match status" value="2"/>
</dbReference>
<dbReference type="Proteomes" id="UP000440224">
    <property type="component" value="Unassembled WGS sequence"/>
</dbReference>
<evidence type="ECO:0000256" key="2">
    <source>
        <dbReference type="PROSITE-ProRule" id="PRU00703"/>
    </source>
</evidence>
<feature type="domain" description="CBS" evidence="3">
    <location>
        <begin position="230"/>
        <end position="288"/>
    </location>
</feature>
<proteinExistence type="predicted"/>
<dbReference type="InterPro" id="IPR000644">
    <property type="entry name" value="CBS_dom"/>
</dbReference>
<dbReference type="EMBL" id="WJIE01000004">
    <property type="protein sequence ID" value="MRG93154.1"/>
    <property type="molecule type" value="Genomic_DNA"/>
</dbReference>
<sequence length="291" mass="31251">MNDATTQRQPRRSHGTRVREIMTRKVVTIQEHECVALAEQLMAQGGIRHLPVMRGEALVGLVGDRDILGLVSDGPLLDMPVRDVMAAPVETTGPDEGVDEASARMAARRIDCLPVLEDGRLVGILTSTDVLAERGRLAHKGAAGPTPLPLARDVMHRRVMTIRSDLPLREAIQVLVGSGQRHLPVVNEVGRAVGMFGDRELRASVGDAAAMLNGDDAALDVEGKVVSEVMRPGALTVPQDASVIEIADKILDERQMALCVLDTSERIVGIISYVDVLAALVGRKAREVKAP</sequence>
<organism evidence="4 5">
    <name type="scientific">Polyangium spumosum</name>
    <dbReference type="NCBI Taxonomy" id="889282"/>
    <lineage>
        <taxon>Bacteria</taxon>
        <taxon>Pseudomonadati</taxon>
        <taxon>Myxococcota</taxon>
        <taxon>Polyangia</taxon>
        <taxon>Polyangiales</taxon>
        <taxon>Polyangiaceae</taxon>
        <taxon>Polyangium</taxon>
    </lineage>
</organism>
<evidence type="ECO:0000259" key="3">
    <source>
        <dbReference type="PROSITE" id="PS51371"/>
    </source>
</evidence>
<dbReference type="PROSITE" id="PS51371">
    <property type="entry name" value="CBS"/>
    <property type="match status" value="4"/>
</dbReference>